<gene>
    <name evidence="2" type="ORF">ANIA_02676</name>
</gene>
<dbReference type="AlphaFoldDB" id="Q5B9V4"/>
<dbReference type="RefSeq" id="XP_660280.1">
    <property type="nucleotide sequence ID" value="XM_655188.1"/>
</dbReference>
<dbReference type="KEGG" id="ani:ANIA_02676"/>
<reference evidence="3" key="1">
    <citation type="journal article" date="2005" name="Nature">
        <title>Sequencing of Aspergillus nidulans and comparative analysis with A. fumigatus and A. oryzae.</title>
        <authorList>
            <person name="Galagan J.E."/>
            <person name="Calvo S.E."/>
            <person name="Cuomo C."/>
            <person name="Ma L.J."/>
            <person name="Wortman J.R."/>
            <person name="Batzoglou S."/>
            <person name="Lee S.I."/>
            <person name="Basturkmen M."/>
            <person name="Spevak C.C."/>
            <person name="Clutterbuck J."/>
            <person name="Kapitonov V."/>
            <person name="Jurka J."/>
            <person name="Scazzocchio C."/>
            <person name="Farman M."/>
            <person name="Butler J."/>
            <person name="Purcell S."/>
            <person name="Harris S."/>
            <person name="Braus G.H."/>
            <person name="Draht O."/>
            <person name="Busch S."/>
            <person name="D'Enfert C."/>
            <person name="Bouchier C."/>
            <person name="Goldman G.H."/>
            <person name="Bell-Pedersen D."/>
            <person name="Griffiths-Jones S."/>
            <person name="Doonan J.H."/>
            <person name="Yu J."/>
            <person name="Vienken K."/>
            <person name="Pain A."/>
            <person name="Freitag M."/>
            <person name="Selker E.U."/>
            <person name="Archer D.B."/>
            <person name="Penalva M.A."/>
            <person name="Oakley B.R."/>
            <person name="Momany M."/>
            <person name="Tanaka T."/>
            <person name="Kumagai T."/>
            <person name="Asai K."/>
            <person name="Machida M."/>
            <person name="Nierman W.C."/>
            <person name="Denning D.W."/>
            <person name="Caddick M."/>
            <person name="Hynes M."/>
            <person name="Paoletti M."/>
            <person name="Fischer R."/>
            <person name="Miller B."/>
            <person name="Dyer P."/>
            <person name="Sachs M.S."/>
            <person name="Osmani S.A."/>
            <person name="Birren B.W."/>
        </authorList>
    </citation>
    <scope>NUCLEOTIDE SEQUENCE [LARGE SCALE GENOMIC DNA]</scope>
    <source>
        <strain evidence="3">FGSC A4 / ATCC 38163 / CBS 112.46 / NRRL 194 / M139</strain>
    </source>
</reference>
<dbReference type="VEuPathDB" id="FungiDB:AN2676"/>
<dbReference type="InParanoid" id="Q5B9V4"/>
<dbReference type="Proteomes" id="UP000000560">
    <property type="component" value="Chromosome VI"/>
</dbReference>
<dbReference type="EMBL" id="BN001306">
    <property type="protein sequence ID" value="CBF84229.1"/>
    <property type="molecule type" value="Genomic_DNA"/>
</dbReference>
<dbReference type="OMA" id="EFWSEAN"/>
<dbReference type="GeneID" id="2874449"/>
<proteinExistence type="predicted"/>
<protein>
    <submittedName>
        <fullName evidence="2">Uncharacterized protein</fullName>
    </submittedName>
</protein>
<organism evidence="2 3">
    <name type="scientific">Emericella nidulans (strain FGSC A4 / ATCC 38163 / CBS 112.46 / NRRL 194 / M139)</name>
    <name type="common">Aspergillus nidulans</name>
    <dbReference type="NCBI Taxonomy" id="227321"/>
    <lineage>
        <taxon>Eukaryota</taxon>
        <taxon>Fungi</taxon>
        <taxon>Dikarya</taxon>
        <taxon>Ascomycota</taxon>
        <taxon>Pezizomycotina</taxon>
        <taxon>Eurotiomycetes</taxon>
        <taxon>Eurotiomycetidae</taxon>
        <taxon>Eurotiales</taxon>
        <taxon>Aspergillaceae</taxon>
        <taxon>Aspergillus</taxon>
        <taxon>Aspergillus subgen. Nidulantes</taxon>
    </lineage>
</organism>
<evidence type="ECO:0000256" key="1">
    <source>
        <dbReference type="SAM" id="MobiDB-lite"/>
    </source>
</evidence>
<reference evidence="3" key="2">
    <citation type="journal article" date="2009" name="Fungal Genet. Biol.">
        <title>The 2008 update of the Aspergillus nidulans genome annotation: a community effort.</title>
        <authorList>
            <person name="Wortman J.R."/>
            <person name="Gilsenan J.M."/>
            <person name="Joardar V."/>
            <person name="Deegan J."/>
            <person name="Clutterbuck J."/>
            <person name="Andersen M.R."/>
            <person name="Archer D."/>
            <person name="Bencina M."/>
            <person name="Braus G."/>
            <person name="Coutinho P."/>
            <person name="von Dohren H."/>
            <person name="Doonan J."/>
            <person name="Driessen A.J."/>
            <person name="Durek P."/>
            <person name="Espeso E."/>
            <person name="Fekete E."/>
            <person name="Flipphi M."/>
            <person name="Estrada C.G."/>
            <person name="Geysens S."/>
            <person name="Goldman G."/>
            <person name="de Groot P.W."/>
            <person name="Hansen K."/>
            <person name="Harris S.D."/>
            <person name="Heinekamp T."/>
            <person name="Helmstaedt K."/>
            <person name="Henrissat B."/>
            <person name="Hofmann G."/>
            <person name="Homan T."/>
            <person name="Horio T."/>
            <person name="Horiuchi H."/>
            <person name="James S."/>
            <person name="Jones M."/>
            <person name="Karaffa L."/>
            <person name="Karanyi Z."/>
            <person name="Kato M."/>
            <person name="Keller N."/>
            <person name="Kelly D.E."/>
            <person name="Kiel J.A."/>
            <person name="Kim J.M."/>
            <person name="van der Klei I.J."/>
            <person name="Klis F.M."/>
            <person name="Kovalchuk A."/>
            <person name="Krasevec N."/>
            <person name="Kubicek C.P."/>
            <person name="Liu B."/>
            <person name="Maccabe A."/>
            <person name="Meyer V."/>
            <person name="Mirabito P."/>
            <person name="Miskei M."/>
            <person name="Mos M."/>
            <person name="Mullins J."/>
            <person name="Nelson D.R."/>
            <person name="Nielsen J."/>
            <person name="Oakley B.R."/>
            <person name="Osmani S.A."/>
            <person name="Pakula T."/>
            <person name="Paszewski A."/>
            <person name="Paulsen I."/>
            <person name="Pilsyk S."/>
            <person name="Pocsi I."/>
            <person name="Punt P.J."/>
            <person name="Ram A.F."/>
            <person name="Ren Q."/>
            <person name="Robellet X."/>
            <person name="Robson G."/>
            <person name="Seiboth B."/>
            <person name="van Solingen P."/>
            <person name="Specht T."/>
            <person name="Sun J."/>
            <person name="Taheri-Talesh N."/>
            <person name="Takeshita N."/>
            <person name="Ussery D."/>
            <person name="vanKuyk P.A."/>
            <person name="Visser H."/>
            <person name="van de Vondervoort P.J."/>
            <person name="de Vries R.P."/>
            <person name="Walton J."/>
            <person name="Xiang X."/>
            <person name="Xiong Y."/>
            <person name="Zeng A.P."/>
            <person name="Brandt B.W."/>
            <person name="Cornell M.J."/>
            <person name="van den Hondel C.A."/>
            <person name="Visser J."/>
            <person name="Oliver S.G."/>
            <person name="Turner G."/>
        </authorList>
    </citation>
    <scope>GENOME REANNOTATION</scope>
    <source>
        <strain evidence="3">FGSC A4 / ATCC 38163 / CBS 112.46 / NRRL 194 / M139</strain>
    </source>
</reference>
<accession>C8VKE3</accession>
<feature type="region of interest" description="Disordered" evidence="1">
    <location>
        <begin position="161"/>
        <end position="191"/>
    </location>
</feature>
<feature type="region of interest" description="Disordered" evidence="1">
    <location>
        <begin position="229"/>
        <end position="271"/>
    </location>
</feature>
<sequence>MRPIYLFLPVGLPIPRAVHCDAQHERPGAEEDIEALTNLKYLVDFTSSLASLLAAKNDESPSSDRAQLAVSFEQGLGEHEEVTRHMKDDPAVTVDWLVSLESGSMDGKLSNNMGNTPTPVPLVDSVACSGMDAATATNVDANANNARDILQQYAVLADGFRSGESDSGERGLAPAQDDSVVGTTGTRAGSPLLKECLPSDSVPPPASSVNILDGLEALQHLTWLVQPGSVDSTRCRPSTSERPLSQAGKQSRSKSTGSPTTRQKNAQPPTQDILTRLEAMRRFSRLAQKLSKLSEEFRSLSPLERIHHMISDPEVAPTVQWMFDNAGKVLTPEVLSALKNFIRSSPLVPDEYRSFALLAADSLSTVLNPSLISHYRNFKTFFERLGADLGPVLGSVYRGLHWLMTTFQPSYIQALTDRVTLWRKALTSPEVAEFLIVVNDPVTLNGISASMGSAKKVLTAERVRRLRTIFDERGLFDLSRDEYKAFGDLLGTNIKTQFATAEGISEAESFLDAVHSLFKSQTINAVAGIMQKRSVPLTAGLAEDLHFFFDQVSLAAVTVPGMLEVLRDFLDLIRPLLPPGTRDERLPARVWDMAGFIMEKVSLFQGSALEDLQSVLDAGIRLTHPERLEELRLVIADLQRSEPTSSYLISVNNGIARNASVGASPFEFTFGVFDIQLGPILGPIVADDEKISRLIQILNARLAPGEVEKTRETLQSLNSMPDDVRYDVLMNEMFNTWRDAFRPTPEDCAQLGNGYALYPAFGKRHSLFAALFCLALCANEAGRSAVEGGFISSFSPGSRSAQDSPSSGSELSAKAEIFVPGAGTGAGVGAGAQHRTLDESLCSTSTGSNHFSFVDIQDTIDLSPQARLAAIFPNEPFVSPHTPCHNSWTSIYIDPVHPRMGGGLLCTLPAITFYADPNSSSNSEVVLAQHAPILLALVKDILKNHNPRSRTMICVCTRQSYNLYEGRAVPTVLVTLDFEQDRCKAEAALPEILDLFHGTLGMVDVTVEIIDREFAEWMEGHLRRSIELNRCLEAFQESRARFVGELPDQGH</sequence>
<evidence type="ECO:0000313" key="3">
    <source>
        <dbReference type="Proteomes" id="UP000000560"/>
    </source>
</evidence>
<dbReference type="STRING" id="227321.Q5B9V4"/>
<keyword evidence="3" id="KW-1185">Reference proteome</keyword>
<dbReference type="OrthoDB" id="4498835at2759"/>
<dbReference type="HOGENOM" id="CLU_290854_0_0_1"/>
<accession>Q5B9V4</accession>
<name>Q5B9V4_EMENI</name>
<evidence type="ECO:0000313" key="2">
    <source>
        <dbReference type="EMBL" id="CBF84229.1"/>
    </source>
</evidence>